<gene>
    <name evidence="2" type="ORF">IPK02_01230</name>
</gene>
<evidence type="ECO:0000256" key="1">
    <source>
        <dbReference type="SAM" id="SignalP"/>
    </source>
</evidence>
<reference evidence="2 3" key="1">
    <citation type="submission" date="2020-10" db="EMBL/GenBank/DDBJ databases">
        <title>Connecting structure to function with the recovery of over 1000 high-quality activated sludge metagenome-assembled genomes encoding full-length rRNA genes using long-read sequencing.</title>
        <authorList>
            <person name="Singleton C.M."/>
            <person name="Petriglieri F."/>
            <person name="Kristensen J.M."/>
            <person name="Kirkegaard R.H."/>
            <person name="Michaelsen T.Y."/>
            <person name="Andersen M.H."/>
            <person name="Karst S.M."/>
            <person name="Dueholm M.S."/>
            <person name="Nielsen P.H."/>
            <person name="Albertsen M."/>
        </authorList>
    </citation>
    <scope>NUCLEOTIDE SEQUENCE [LARGE SCALE GENOMIC DNA]</scope>
    <source>
        <strain evidence="2">Fred_18-Q3-R57-64_BAT3C.720</strain>
    </source>
</reference>
<feature type="signal peptide" evidence="1">
    <location>
        <begin position="1"/>
        <end position="23"/>
    </location>
</feature>
<evidence type="ECO:0000313" key="3">
    <source>
        <dbReference type="Proteomes" id="UP000706151"/>
    </source>
</evidence>
<comment type="caution">
    <text evidence="2">The sequence shown here is derived from an EMBL/GenBank/DDBJ whole genome shotgun (WGS) entry which is preliminary data.</text>
</comment>
<evidence type="ECO:0000313" key="2">
    <source>
        <dbReference type="EMBL" id="MBK7952684.1"/>
    </source>
</evidence>
<protein>
    <recommendedName>
        <fullName evidence="4">DUF1566 domain-containing protein</fullName>
    </recommendedName>
</protein>
<name>A0A935T7F6_9PROT</name>
<proteinExistence type="predicted"/>
<dbReference type="EMBL" id="JADJOT010000001">
    <property type="protein sequence ID" value="MBK7952684.1"/>
    <property type="molecule type" value="Genomic_DNA"/>
</dbReference>
<organism evidence="2 3">
    <name type="scientific">Candidatus Accumulibacter affinis</name>
    <dbReference type="NCBI Taxonomy" id="2954384"/>
    <lineage>
        <taxon>Bacteria</taxon>
        <taxon>Pseudomonadati</taxon>
        <taxon>Pseudomonadota</taxon>
        <taxon>Betaproteobacteria</taxon>
        <taxon>Candidatus Accumulibacter</taxon>
    </lineage>
</organism>
<evidence type="ECO:0008006" key="4">
    <source>
        <dbReference type="Google" id="ProtNLM"/>
    </source>
</evidence>
<feature type="chain" id="PRO_5038109086" description="DUF1566 domain-containing protein" evidence="1">
    <location>
        <begin position="24"/>
        <end position="270"/>
    </location>
</feature>
<dbReference type="AlphaFoldDB" id="A0A935T7F6"/>
<accession>A0A935T7F6</accession>
<keyword evidence="1" id="KW-0732">Signal</keyword>
<dbReference type="Proteomes" id="UP000706151">
    <property type="component" value="Unassembled WGS sequence"/>
</dbReference>
<sequence length="270" mass="28917">MSKRLLIASVGVAVLCSSSVANAELFDRGGGLIYDADLNITWFSDPNLGRGSVFDDGVQSADGRMTYDSAVAWASSLVYAGYSDWRLPKTPQRDTSCSLDNSAVNYGFGCSGNELGHLFYTEFLASAGHAVSTSGSQYLALFAPIADGTGATPYWFDSVWCCDNKPGFEFAGGELIYGPLNAQYFAWAVRDGDISPIFEPSITSMLVLGLIFAYWSRRQVAGIRFSASQSFCSKNEIVATIDSGAKGARLSNHALMPNLDRPGSLPKKAA</sequence>